<proteinExistence type="predicted"/>
<protein>
    <submittedName>
        <fullName evidence="1">SFRICE_026492</fullName>
    </submittedName>
</protein>
<sequence length="113" mass="12583">MNEVTFEIFFLISNLQTTSDAVVGTDFYLCLQIVPKPKHPPLFLASCLRSICLIRSIEYSFRVYLKSFFFLGGDNHPMTSPALGKARGSVRLLLIKNHPVPTPAFRAGAPVIL</sequence>
<reference evidence="1" key="1">
    <citation type="submission" date="2016-07" db="EMBL/GenBank/DDBJ databases">
        <authorList>
            <person name="Bretaudeau A."/>
        </authorList>
    </citation>
    <scope>NUCLEOTIDE SEQUENCE</scope>
    <source>
        <strain evidence="1">Rice</strain>
        <tissue evidence="1">Whole body</tissue>
    </source>
</reference>
<accession>A0A2H1VV02</accession>
<name>A0A2H1VV02_SPOFR</name>
<organism evidence="1">
    <name type="scientific">Spodoptera frugiperda</name>
    <name type="common">Fall armyworm</name>
    <dbReference type="NCBI Taxonomy" id="7108"/>
    <lineage>
        <taxon>Eukaryota</taxon>
        <taxon>Metazoa</taxon>
        <taxon>Ecdysozoa</taxon>
        <taxon>Arthropoda</taxon>
        <taxon>Hexapoda</taxon>
        <taxon>Insecta</taxon>
        <taxon>Pterygota</taxon>
        <taxon>Neoptera</taxon>
        <taxon>Endopterygota</taxon>
        <taxon>Lepidoptera</taxon>
        <taxon>Glossata</taxon>
        <taxon>Ditrysia</taxon>
        <taxon>Noctuoidea</taxon>
        <taxon>Noctuidae</taxon>
        <taxon>Amphipyrinae</taxon>
        <taxon>Spodoptera</taxon>
    </lineage>
</organism>
<evidence type="ECO:0000313" key="1">
    <source>
        <dbReference type="EMBL" id="SOQ44054.1"/>
    </source>
</evidence>
<dbReference type="EMBL" id="ODYU01004313">
    <property type="protein sequence ID" value="SOQ44054.1"/>
    <property type="molecule type" value="Genomic_DNA"/>
</dbReference>
<dbReference type="AlphaFoldDB" id="A0A2H1VV02"/>
<gene>
    <name evidence="1" type="ORF">SFRICE_026492</name>
</gene>